<dbReference type="PRINTS" id="PR01158">
    <property type="entry name" value="TOPISMRASEII"/>
</dbReference>
<comment type="cofactor">
    <cofactor evidence="2">
        <name>Ca(2+)</name>
        <dbReference type="ChEBI" id="CHEBI:29108"/>
    </cofactor>
</comment>
<dbReference type="GO" id="GO:0000712">
    <property type="term" value="P:resolution of meiotic recombination intermediates"/>
    <property type="evidence" value="ECO:0007669"/>
    <property type="project" value="TreeGrafter"/>
</dbReference>
<dbReference type="InterPro" id="IPR001241">
    <property type="entry name" value="Topo_IIA"/>
</dbReference>
<evidence type="ECO:0000256" key="2">
    <source>
        <dbReference type="ARBA" id="ARBA00001913"/>
    </source>
</evidence>
<evidence type="ECO:0000256" key="11">
    <source>
        <dbReference type="ARBA" id="ARBA00023235"/>
    </source>
</evidence>
<gene>
    <name evidence="17" type="ORF">K493DRAFT_326630</name>
</gene>
<evidence type="ECO:0000256" key="7">
    <source>
        <dbReference type="ARBA" id="ARBA00022840"/>
    </source>
</evidence>
<dbReference type="GO" id="GO:0005634">
    <property type="term" value="C:nucleus"/>
    <property type="evidence" value="ECO:0007669"/>
    <property type="project" value="TreeGrafter"/>
</dbReference>
<keyword evidence="10 12" id="KW-0238">DNA-binding</keyword>
<comment type="caution">
    <text evidence="12">Lacks conserved residue(s) required for the propagation of feature annotation.</text>
</comment>
<dbReference type="SUPFAM" id="SSF54211">
    <property type="entry name" value="Ribosomal protein S5 domain 2-like"/>
    <property type="match status" value="1"/>
</dbReference>
<protein>
    <recommendedName>
        <fullName evidence="13">DNA topoisomerase 2</fullName>
        <ecNumber evidence="13">5.6.2.2</ecNumber>
    </recommendedName>
</protein>
<evidence type="ECO:0000256" key="15">
    <source>
        <dbReference type="SAM" id="MobiDB-lite"/>
    </source>
</evidence>
<keyword evidence="7 13" id="KW-0067">ATP-binding</keyword>
<dbReference type="GO" id="GO:0003918">
    <property type="term" value="F:DNA topoisomerase type II (double strand cut, ATP-hydrolyzing) activity"/>
    <property type="evidence" value="ECO:0007669"/>
    <property type="project" value="UniProtKB-UniRule"/>
</dbReference>
<dbReference type="PANTHER" id="PTHR10169:SF38">
    <property type="entry name" value="DNA TOPOISOMERASE 2"/>
    <property type="match status" value="1"/>
</dbReference>
<dbReference type="Gene3D" id="3.30.230.10">
    <property type="match status" value="1"/>
</dbReference>
<name>A0A1Y1XN39_9FUNG</name>
<keyword evidence="8" id="KW-0460">Magnesium</keyword>
<evidence type="ECO:0000256" key="6">
    <source>
        <dbReference type="ARBA" id="ARBA00022741"/>
    </source>
</evidence>
<dbReference type="Gene3D" id="3.30.1490.30">
    <property type="match status" value="1"/>
</dbReference>
<dbReference type="InParanoid" id="A0A1Y1XN39"/>
<dbReference type="Gene3D" id="3.30.1360.40">
    <property type="match status" value="1"/>
</dbReference>
<dbReference type="FunFam" id="3.30.1360.40:FF:000003">
    <property type="entry name" value="DNA topoisomerase 2"/>
    <property type="match status" value="1"/>
</dbReference>
<organism evidence="17 18">
    <name type="scientific">Basidiobolus meristosporus CBS 931.73</name>
    <dbReference type="NCBI Taxonomy" id="1314790"/>
    <lineage>
        <taxon>Eukaryota</taxon>
        <taxon>Fungi</taxon>
        <taxon>Fungi incertae sedis</taxon>
        <taxon>Zoopagomycota</taxon>
        <taxon>Entomophthoromycotina</taxon>
        <taxon>Basidiobolomycetes</taxon>
        <taxon>Basidiobolales</taxon>
        <taxon>Basidiobolaceae</taxon>
        <taxon>Basidiobolus</taxon>
    </lineage>
</organism>
<dbReference type="PANTHER" id="PTHR10169">
    <property type="entry name" value="DNA TOPOISOMERASE/GYRASE"/>
    <property type="match status" value="1"/>
</dbReference>
<dbReference type="InterPro" id="IPR020568">
    <property type="entry name" value="Ribosomal_Su5_D2-typ_SF"/>
</dbReference>
<dbReference type="InterPro" id="IPR013506">
    <property type="entry name" value="Topo_IIA_bsu_dom2"/>
</dbReference>
<keyword evidence="6 13" id="KW-0547">Nucleotide-binding</keyword>
<dbReference type="Gene3D" id="3.40.50.670">
    <property type="match status" value="1"/>
</dbReference>
<feature type="coiled-coil region" evidence="14">
    <location>
        <begin position="1007"/>
        <end position="1034"/>
    </location>
</feature>
<evidence type="ECO:0000256" key="13">
    <source>
        <dbReference type="RuleBase" id="RU362094"/>
    </source>
</evidence>
<feature type="domain" description="Topo IIA-type catalytic" evidence="16">
    <location>
        <begin position="687"/>
        <end position="1131"/>
    </location>
</feature>
<dbReference type="InterPro" id="IPR036890">
    <property type="entry name" value="HATPase_C_sf"/>
</dbReference>
<evidence type="ECO:0000256" key="1">
    <source>
        <dbReference type="ARBA" id="ARBA00000185"/>
    </source>
</evidence>
<dbReference type="InterPro" id="IPR002205">
    <property type="entry name" value="Topo_IIA_dom_A"/>
</dbReference>
<dbReference type="SMART" id="SM00433">
    <property type="entry name" value="TOP2c"/>
    <property type="match status" value="1"/>
</dbReference>
<dbReference type="InterPro" id="IPR013758">
    <property type="entry name" value="Topo_IIA_A/C_ab"/>
</dbReference>
<dbReference type="InterPro" id="IPR013760">
    <property type="entry name" value="Topo_IIA-like_dom_sf"/>
</dbReference>
<dbReference type="SUPFAM" id="SSF56719">
    <property type="entry name" value="Type II DNA topoisomerase"/>
    <property type="match status" value="1"/>
</dbReference>
<evidence type="ECO:0000256" key="14">
    <source>
        <dbReference type="SAM" id="Coils"/>
    </source>
</evidence>
<accession>A0A1Y1XN39</accession>
<keyword evidence="11 13" id="KW-0413">Isomerase</keyword>
<dbReference type="InterPro" id="IPR013759">
    <property type="entry name" value="Topo_IIA_B_C"/>
</dbReference>
<dbReference type="Pfam" id="PF16898">
    <property type="entry name" value="TOPRIM_C"/>
    <property type="match status" value="1"/>
</dbReference>
<dbReference type="PROSITE" id="PS52040">
    <property type="entry name" value="TOPO_IIA"/>
    <property type="match status" value="1"/>
</dbReference>
<dbReference type="GO" id="GO:0005524">
    <property type="term" value="F:ATP binding"/>
    <property type="evidence" value="ECO:0007669"/>
    <property type="project" value="UniProtKB-UniRule"/>
</dbReference>
<dbReference type="InterPro" id="IPR031660">
    <property type="entry name" value="TOPRIM_C"/>
</dbReference>
<comment type="catalytic activity">
    <reaction evidence="1 13">
        <text>ATP-dependent breakage, passage and rejoining of double-stranded DNA.</text>
        <dbReference type="EC" id="5.6.2.2"/>
    </reaction>
</comment>
<dbReference type="GO" id="GO:0046872">
    <property type="term" value="F:metal ion binding"/>
    <property type="evidence" value="ECO:0007669"/>
    <property type="project" value="UniProtKB-KW"/>
</dbReference>
<dbReference type="InterPro" id="IPR001154">
    <property type="entry name" value="TopoII_euk"/>
</dbReference>
<comment type="caution">
    <text evidence="17">The sequence shown here is derived from an EMBL/GenBank/DDBJ whole genome shotgun (WGS) entry which is preliminary data.</text>
</comment>
<dbReference type="Gene3D" id="3.90.199.10">
    <property type="entry name" value="Topoisomerase II, domain 5"/>
    <property type="match status" value="1"/>
</dbReference>
<dbReference type="InterPro" id="IPR014721">
    <property type="entry name" value="Ribsml_uS5_D2-typ_fold_subgr"/>
</dbReference>
<dbReference type="PRINTS" id="PR00418">
    <property type="entry name" value="TPI2FAMILY"/>
</dbReference>
<dbReference type="InterPro" id="IPR013757">
    <property type="entry name" value="Topo_IIA_A_a_sf"/>
</dbReference>
<evidence type="ECO:0000256" key="10">
    <source>
        <dbReference type="ARBA" id="ARBA00023125"/>
    </source>
</evidence>
<sequence length="1209" mass="138329">MYRVISCSSSKVVIDIYQRKTQIEHILHRPDTYIGSVNATERNLWVYSTVDQCMALKKTKIVPGFYKIFDEILVNATGNKVRDPSMNTLKVNINKEKNIISVFNNGMGVPIEFQSKEGIYTPELIFGHLPNRNDFEKKNTGYYDGYGAKLCNIYSLQFIVEIGSKENGQHYKQVFSNNMSTVGKPFITTGNKTDYTKITFQPDLAKFGMYEIDDVHQSLFIKRVYDIAGCFGGDVQVYLNEHLISIKSFEDYVKLYLKDKIHNKELGKPVIIYERIKSERRNCWEVCFTQSESQFQQVSFVNSISTSKGGTHVQYVADQIINKLLDCAKARCTSTLIKKRQVKNQCWIFINCSIENPTFDSPTKECLTLRPSKFGSKPILSNGFMTKLASLAPVVESITNLASISEGKMLKKSDNQKKSRLSRLNNLDDANFAGTERAKDCTLILTKGDSAKALAMSGLEIVGRDYFGIFPLSGKVFDVRGASRKQIYENIEINNVKRILGLRYGKKYHTTQSLRYGHLMIMTDQNHNGSHSKDLIVKFIDHFWPTLLKNPGFLREFITPIIRVKKDPLDISFFTIPEYEAWKKCNNNGIGWSVEYHKGLGANTASDAKLYFAALKYYQENASQAKPTDHFLIDLALDGAKGDGRKVWLRKFEFGICMNYNASRVEVSDFIAKELIFVSMNDNIHSVPSLIDGLKPGHRKVLFNCFQKKLKTRIKQLADYVREHCSYRHGKQSLCAIIIGLAQNFMGSNNINLLEPIGQFGTRAQARSLSIEGGKDAAHVRHIHTSLADIAPFIFHPADEPLLAYLKSDDGQIIEPQWYIPIVPLLLINGGEGVGTGWSSTIPNYNPLDVIENLKRKMNGRETFKMTPWYRGFKGTIIPISHDKYKVAGIIKKTSPTSVEINELPVRSWTQPFKDYLESLLSDEDKEPFIKSYKECHTHTSIQFKIELSEEKMKEAESEGLENKFKLVNYISTSNMVCCDKNLRIRKYHSPEEMLGEFYEVRLEYYVKRKEWLLRQLVRKKENLENKAHFLREMIDGTIVLHNRKKRDILTELEQKGYKTDVDTKVYPSGEDTKGVSLCDEITGYNYLLDMPISSFTQEKIDQCLEEIAINRQEIRLLEGKSPTDLWDTDLENLKYEWQKSVNGPYKGTETEVKAQNSTQLRKLRKPQSKRILPQDSSSKASDMLKYSSDNVTSRGRVIIVTPWSAQYS</sequence>
<proteinExistence type="inferred from homology"/>
<dbReference type="AlphaFoldDB" id="A0A1Y1XN39"/>
<reference evidence="17 18" key="1">
    <citation type="submission" date="2016-07" db="EMBL/GenBank/DDBJ databases">
        <title>Pervasive Adenine N6-methylation of Active Genes in Fungi.</title>
        <authorList>
            <consortium name="DOE Joint Genome Institute"/>
            <person name="Mondo S.J."/>
            <person name="Dannebaum R.O."/>
            <person name="Kuo R.C."/>
            <person name="Labutti K."/>
            <person name="Haridas S."/>
            <person name="Kuo A."/>
            <person name="Salamov A."/>
            <person name="Ahrendt S.R."/>
            <person name="Lipzen A."/>
            <person name="Sullivan W."/>
            <person name="Andreopoulos W.B."/>
            <person name="Clum A."/>
            <person name="Lindquist E."/>
            <person name="Daum C."/>
            <person name="Ramamoorthy G.K."/>
            <person name="Gryganskyi A."/>
            <person name="Culley D."/>
            <person name="Magnuson J.K."/>
            <person name="James T.Y."/>
            <person name="O'Malley M.A."/>
            <person name="Stajich J.E."/>
            <person name="Spatafora J.W."/>
            <person name="Visel A."/>
            <person name="Grigoriev I.V."/>
        </authorList>
    </citation>
    <scope>NUCLEOTIDE SEQUENCE [LARGE SCALE GENOMIC DNA]</scope>
    <source>
        <strain evidence="17 18">CBS 931.73</strain>
    </source>
</reference>
<dbReference type="SUPFAM" id="SSF55874">
    <property type="entry name" value="ATPase domain of HSP90 chaperone/DNA topoisomerase II/histidine kinase"/>
    <property type="match status" value="1"/>
</dbReference>
<comment type="similarity">
    <text evidence="4 13">Belongs to the type II topoisomerase family.</text>
</comment>
<dbReference type="Pfam" id="PF00521">
    <property type="entry name" value="DNA_topoisoIV"/>
    <property type="match status" value="1"/>
</dbReference>
<keyword evidence="9 13" id="KW-0799">Topoisomerase</keyword>
<dbReference type="GO" id="GO:0003677">
    <property type="term" value="F:DNA binding"/>
    <property type="evidence" value="ECO:0007669"/>
    <property type="project" value="UniProtKB-UniRule"/>
</dbReference>
<evidence type="ECO:0000256" key="9">
    <source>
        <dbReference type="ARBA" id="ARBA00023029"/>
    </source>
</evidence>
<comment type="function">
    <text evidence="13">Control of topological states of DNA by transient breakage and subsequent rejoining of DNA strands. Topoisomerase II makes double-strand breaks.</text>
</comment>
<dbReference type="FunFam" id="3.90.199.10:FF:000002">
    <property type="entry name" value="DNA topoisomerase 2"/>
    <property type="match status" value="1"/>
</dbReference>
<dbReference type="FunFam" id="3.40.50.670:FF:000001">
    <property type="entry name" value="DNA topoisomerase 2"/>
    <property type="match status" value="1"/>
</dbReference>
<dbReference type="Proteomes" id="UP000193498">
    <property type="component" value="Unassembled WGS sequence"/>
</dbReference>
<dbReference type="EC" id="5.6.2.2" evidence="13"/>
<keyword evidence="5" id="KW-0479">Metal-binding</keyword>
<keyword evidence="14" id="KW-0175">Coiled coil</keyword>
<evidence type="ECO:0000256" key="4">
    <source>
        <dbReference type="ARBA" id="ARBA00011080"/>
    </source>
</evidence>
<dbReference type="EMBL" id="MCFE01000558">
    <property type="protein sequence ID" value="ORX87085.1"/>
    <property type="molecule type" value="Genomic_DNA"/>
</dbReference>
<dbReference type="SMART" id="SM00434">
    <property type="entry name" value="TOP4c"/>
    <property type="match status" value="1"/>
</dbReference>
<dbReference type="InterPro" id="IPR050634">
    <property type="entry name" value="DNA_Topoisomerase_II"/>
</dbReference>
<dbReference type="Gene3D" id="1.10.268.10">
    <property type="entry name" value="Topoisomerase, domain 3"/>
    <property type="match status" value="1"/>
</dbReference>
<dbReference type="FunFam" id="3.30.230.10:FF:000008">
    <property type="entry name" value="DNA topoisomerase 2"/>
    <property type="match status" value="1"/>
</dbReference>
<dbReference type="Pfam" id="PF00204">
    <property type="entry name" value="DNA_gyraseB"/>
    <property type="match status" value="1"/>
</dbReference>
<comment type="cofactor">
    <cofactor evidence="3">
        <name>Mg(2+)</name>
        <dbReference type="ChEBI" id="CHEBI:18420"/>
    </cofactor>
</comment>
<evidence type="ECO:0000313" key="18">
    <source>
        <dbReference type="Proteomes" id="UP000193498"/>
    </source>
</evidence>
<dbReference type="STRING" id="1314790.A0A1Y1XN39"/>
<dbReference type="OrthoDB" id="276498at2759"/>
<evidence type="ECO:0000256" key="8">
    <source>
        <dbReference type="ARBA" id="ARBA00022842"/>
    </source>
</evidence>
<keyword evidence="18" id="KW-1185">Reference proteome</keyword>
<evidence type="ECO:0000313" key="17">
    <source>
        <dbReference type="EMBL" id="ORX87085.1"/>
    </source>
</evidence>
<evidence type="ECO:0000256" key="5">
    <source>
        <dbReference type="ARBA" id="ARBA00022723"/>
    </source>
</evidence>
<dbReference type="GO" id="GO:0000819">
    <property type="term" value="P:sister chromatid segregation"/>
    <property type="evidence" value="ECO:0007669"/>
    <property type="project" value="TreeGrafter"/>
</dbReference>
<evidence type="ECO:0000259" key="16">
    <source>
        <dbReference type="PROSITE" id="PS52040"/>
    </source>
</evidence>
<evidence type="ECO:0000256" key="3">
    <source>
        <dbReference type="ARBA" id="ARBA00001946"/>
    </source>
</evidence>
<comment type="subunit">
    <text evidence="13">Homodimer.</text>
</comment>
<feature type="region of interest" description="Disordered" evidence="15">
    <location>
        <begin position="1147"/>
        <end position="1188"/>
    </location>
</feature>
<evidence type="ECO:0000256" key="12">
    <source>
        <dbReference type="PROSITE-ProRule" id="PRU01384"/>
    </source>
</evidence>
<dbReference type="Gene3D" id="3.30.565.10">
    <property type="entry name" value="Histidine kinase-like ATPase, C-terminal domain"/>
    <property type="match status" value="1"/>
</dbReference>
<dbReference type="GO" id="GO:0006265">
    <property type="term" value="P:DNA topological change"/>
    <property type="evidence" value="ECO:0007669"/>
    <property type="project" value="UniProtKB-UniRule"/>
</dbReference>
<dbReference type="CDD" id="cd03481">
    <property type="entry name" value="TopoIIA_Trans_ScTopoIIA"/>
    <property type="match status" value="1"/>
</dbReference>